<keyword evidence="4 7" id="KW-0863">Zinc-finger</keyword>
<proteinExistence type="predicted"/>
<dbReference type="Gene3D" id="3.30.710.10">
    <property type="entry name" value="Potassium Channel Kv1.1, Chain A"/>
    <property type="match status" value="1"/>
</dbReference>
<evidence type="ECO:0000256" key="2">
    <source>
        <dbReference type="ARBA" id="ARBA00022723"/>
    </source>
</evidence>
<evidence type="ECO:0000256" key="7">
    <source>
        <dbReference type="PROSITE-ProRule" id="PRU00042"/>
    </source>
</evidence>
<dbReference type="InterPro" id="IPR013087">
    <property type="entry name" value="Znf_C2H2_type"/>
</dbReference>
<dbReference type="Pfam" id="PF00096">
    <property type="entry name" value="zf-C2H2"/>
    <property type="match status" value="1"/>
</dbReference>
<dbReference type="SUPFAM" id="SSF54695">
    <property type="entry name" value="POZ domain"/>
    <property type="match status" value="1"/>
</dbReference>
<feature type="domain" description="C2H2-type" evidence="10">
    <location>
        <begin position="340"/>
        <end position="370"/>
    </location>
</feature>
<dbReference type="PROSITE" id="PS50157">
    <property type="entry name" value="ZINC_FINGER_C2H2_2"/>
    <property type="match status" value="4"/>
</dbReference>
<feature type="domain" description="BTB" evidence="9">
    <location>
        <begin position="34"/>
        <end position="98"/>
    </location>
</feature>
<dbReference type="PANTHER" id="PTHR24394:SF55">
    <property type="entry name" value="ZINC FINGER PROTEIN 131"/>
    <property type="match status" value="1"/>
</dbReference>
<evidence type="ECO:0000256" key="4">
    <source>
        <dbReference type="ARBA" id="ARBA00022771"/>
    </source>
</evidence>
<organism evidence="11">
    <name type="scientific">Petromyzon marinus</name>
    <name type="common">Sea lamprey</name>
    <dbReference type="NCBI Taxonomy" id="7757"/>
    <lineage>
        <taxon>Eukaryota</taxon>
        <taxon>Metazoa</taxon>
        <taxon>Chordata</taxon>
        <taxon>Craniata</taxon>
        <taxon>Vertebrata</taxon>
        <taxon>Cyclostomata</taxon>
        <taxon>Hyperoartia</taxon>
        <taxon>Petromyzontiformes</taxon>
        <taxon>Petromyzontidae</taxon>
        <taxon>Petromyzon</taxon>
    </lineage>
</organism>
<evidence type="ECO:0000313" key="11">
    <source>
        <dbReference type="Ensembl" id="ENSPMAP00000006849.1"/>
    </source>
</evidence>
<feature type="compositionally biased region" description="Basic and acidic residues" evidence="8">
    <location>
        <begin position="143"/>
        <end position="157"/>
    </location>
</feature>
<dbReference type="InterPro" id="IPR011333">
    <property type="entry name" value="SKP1/BTB/POZ_sf"/>
</dbReference>
<keyword evidence="3" id="KW-0677">Repeat</keyword>
<feature type="domain" description="C2H2-type" evidence="10">
    <location>
        <begin position="376"/>
        <end position="404"/>
    </location>
</feature>
<protein>
    <submittedName>
        <fullName evidence="11">Zinc finger protein 131</fullName>
    </submittedName>
</protein>
<dbReference type="Pfam" id="PF00651">
    <property type="entry name" value="BTB"/>
    <property type="match status" value="1"/>
</dbReference>
<name>S4RNR3_PETMA</name>
<comment type="subcellular location">
    <subcellularLocation>
        <location evidence="1">Nucleus</location>
    </subcellularLocation>
</comment>
<feature type="compositionally biased region" description="Polar residues" evidence="8">
    <location>
        <begin position="172"/>
        <end position="181"/>
    </location>
</feature>
<feature type="region of interest" description="Disordered" evidence="8">
    <location>
        <begin position="125"/>
        <end position="194"/>
    </location>
</feature>
<dbReference type="SMART" id="SM00355">
    <property type="entry name" value="ZnF_C2H2"/>
    <property type="match status" value="6"/>
</dbReference>
<keyword evidence="6" id="KW-0539">Nucleus</keyword>
<dbReference type="InterPro" id="IPR036236">
    <property type="entry name" value="Znf_C2H2_sf"/>
</dbReference>
<dbReference type="GO" id="GO:0008270">
    <property type="term" value="F:zinc ion binding"/>
    <property type="evidence" value="ECO:0007669"/>
    <property type="project" value="UniProtKB-KW"/>
</dbReference>
<dbReference type="PROSITE" id="PS50097">
    <property type="entry name" value="BTB"/>
    <property type="match status" value="1"/>
</dbReference>
<evidence type="ECO:0000256" key="6">
    <source>
        <dbReference type="ARBA" id="ARBA00023242"/>
    </source>
</evidence>
<reference evidence="11" key="2">
    <citation type="submission" date="2025-09" db="UniProtKB">
        <authorList>
            <consortium name="Ensembl"/>
        </authorList>
    </citation>
    <scope>IDENTIFICATION</scope>
</reference>
<evidence type="ECO:0000259" key="10">
    <source>
        <dbReference type="PROSITE" id="PS50157"/>
    </source>
</evidence>
<dbReference type="PROSITE" id="PS00028">
    <property type="entry name" value="ZINC_FINGER_C2H2_1"/>
    <property type="match status" value="4"/>
</dbReference>
<dbReference type="GeneTree" id="ENSGT00940000154668"/>
<evidence type="ECO:0000259" key="9">
    <source>
        <dbReference type="PROSITE" id="PS50097"/>
    </source>
</evidence>
<feature type="domain" description="C2H2-type" evidence="10">
    <location>
        <begin position="269"/>
        <end position="296"/>
    </location>
</feature>
<dbReference type="AlphaFoldDB" id="S4RNR3"/>
<evidence type="ECO:0000256" key="8">
    <source>
        <dbReference type="SAM" id="MobiDB-lite"/>
    </source>
</evidence>
<sequence length="602" mass="68591">MEIHEMAWAAQEVPTHFRYILDKLNEQRQHEHFTDITLIVSGQQFRAHRAVLAASSNFFHTFFQDFHNEPLVEIEGVSVEAFRHLLEFTYASRFAVEGMNPASLASVLKAAKYLQMEEAIRTLTARDNRPESLPQAMQTSAKKSAEHRKVFDTHKVVTETLPELPDPESAKKPQQGNTPKQATEGAGGGGDGGSALALLADITSKYEQEQVGEDSQPSTPTAPPVVNNRDSLVRLEDLYIWYSCHSCSGGRQKAFWREQHLRTHAGPKFTCKDCGKKYTRERAWKQHVACHHKEDEDEASGDAGAQNSNIIRTCIYCNKIFRHQGHFKEHLRKHTGEKPFECPNCPKQFGRKGTLKTHLQACSSASGAKKGRRKVYECQQMCTRSFQQWEKFKEHLTEHMGERPNHCLTCDHWFTRPDELQQHMHDVHRAGLLSTELHTLNIITVDIQVPVHAPTQHTQFVKVQQVEEAPTEHTQFVKVQQTEETPTAHAQFVKVQQTEEESLTAHAQYVTVQQTEETPTAHTQYVTVQQTEETPTEHTQYVTVQQTEEAPTEHTQYVTVQQTEETPTAHTQYVTVQQTEEAPTEHTQYVTVQQTEEAPTAH</sequence>
<feature type="region of interest" description="Disordered" evidence="8">
    <location>
        <begin position="207"/>
        <end position="227"/>
    </location>
</feature>
<evidence type="ECO:0000256" key="3">
    <source>
        <dbReference type="ARBA" id="ARBA00022737"/>
    </source>
</evidence>
<dbReference type="GO" id="GO:0000981">
    <property type="term" value="F:DNA-binding transcription factor activity, RNA polymerase II-specific"/>
    <property type="evidence" value="ECO:0007669"/>
    <property type="project" value="TreeGrafter"/>
</dbReference>
<feature type="domain" description="C2H2-type" evidence="10">
    <location>
        <begin position="312"/>
        <end position="339"/>
    </location>
</feature>
<dbReference type="SMART" id="SM00225">
    <property type="entry name" value="BTB"/>
    <property type="match status" value="1"/>
</dbReference>
<dbReference type="OMA" id="PTEHTQY"/>
<dbReference type="Ensembl" id="ENSPMAT00000006879.1">
    <property type="protein sequence ID" value="ENSPMAP00000006849.1"/>
    <property type="gene ID" value="ENSPMAG00000006195.1"/>
</dbReference>
<dbReference type="InterPro" id="IPR000210">
    <property type="entry name" value="BTB/POZ_dom"/>
</dbReference>
<accession>S4RNR3</accession>
<reference evidence="11" key="1">
    <citation type="submission" date="2025-08" db="UniProtKB">
        <authorList>
            <consortium name="Ensembl"/>
        </authorList>
    </citation>
    <scope>IDENTIFICATION</scope>
</reference>
<keyword evidence="5" id="KW-0862">Zinc</keyword>
<evidence type="ECO:0000256" key="1">
    <source>
        <dbReference type="ARBA" id="ARBA00004123"/>
    </source>
</evidence>
<dbReference type="Gene3D" id="3.30.160.60">
    <property type="entry name" value="Classic Zinc Finger"/>
    <property type="match status" value="4"/>
</dbReference>
<dbReference type="STRING" id="7757.ENSPMAP00000006849"/>
<dbReference type="HOGENOM" id="CLU_031851_0_0_1"/>
<evidence type="ECO:0000256" key="5">
    <source>
        <dbReference type="ARBA" id="ARBA00022833"/>
    </source>
</evidence>
<dbReference type="SUPFAM" id="SSF57667">
    <property type="entry name" value="beta-beta-alpha zinc fingers"/>
    <property type="match status" value="2"/>
</dbReference>
<keyword evidence="2" id="KW-0479">Metal-binding</keyword>
<dbReference type="PANTHER" id="PTHR24394">
    <property type="entry name" value="ZINC FINGER PROTEIN"/>
    <property type="match status" value="1"/>
</dbReference>
<dbReference type="GO" id="GO:0005634">
    <property type="term" value="C:nucleus"/>
    <property type="evidence" value="ECO:0007669"/>
    <property type="project" value="UniProtKB-SubCell"/>
</dbReference>